<keyword evidence="1" id="KW-1133">Transmembrane helix</keyword>
<keyword evidence="1" id="KW-0812">Transmembrane</keyword>
<name>A0A0C9YZ75_9AGAM</name>
<keyword evidence="3" id="KW-1185">Reference proteome</keyword>
<gene>
    <name evidence="2" type="ORF">PISMIDRAFT_529818</name>
</gene>
<keyword evidence="1" id="KW-0472">Membrane</keyword>
<feature type="transmembrane region" description="Helical" evidence="1">
    <location>
        <begin position="15"/>
        <end position="32"/>
    </location>
</feature>
<reference evidence="3" key="2">
    <citation type="submission" date="2015-01" db="EMBL/GenBank/DDBJ databases">
        <title>Evolutionary Origins and Diversification of the Mycorrhizal Mutualists.</title>
        <authorList>
            <consortium name="DOE Joint Genome Institute"/>
            <consortium name="Mycorrhizal Genomics Consortium"/>
            <person name="Kohler A."/>
            <person name="Kuo A."/>
            <person name="Nagy L.G."/>
            <person name="Floudas D."/>
            <person name="Copeland A."/>
            <person name="Barry K.W."/>
            <person name="Cichocki N."/>
            <person name="Veneault-Fourrey C."/>
            <person name="LaButti K."/>
            <person name="Lindquist E.A."/>
            <person name="Lipzen A."/>
            <person name="Lundell T."/>
            <person name="Morin E."/>
            <person name="Murat C."/>
            <person name="Riley R."/>
            <person name="Ohm R."/>
            <person name="Sun H."/>
            <person name="Tunlid A."/>
            <person name="Henrissat B."/>
            <person name="Grigoriev I.V."/>
            <person name="Hibbett D.S."/>
            <person name="Martin F."/>
        </authorList>
    </citation>
    <scope>NUCLEOTIDE SEQUENCE [LARGE SCALE GENOMIC DNA]</scope>
    <source>
        <strain evidence="3">441</strain>
    </source>
</reference>
<organism evidence="2 3">
    <name type="scientific">Pisolithus microcarpus 441</name>
    <dbReference type="NCBI Taxonomy" id="765257"/>
    <lineage>
        <taxon>Eukaryota</taxon>
        <taxon>Fungi</taxon>
        <taxon>Dikarya</taxon>
        <taxon>Basidiomycota</taxon>
        <taxon>Agaricomycotina</taxon>
        <taxon>Agaricomycetes</taxon>
        <taxon>Agaricomycetidae</taxon>
        <taxon>Boletales</taxon>
        <taxon>Sclerodermatineae</taxon>
        <taxon>Pisolithaceae</taxon>
        <taxon>Pisolithus</taxon>
    </lineage>
</organism>
<reference evidence="2 3" key="1">
    <citation type="submission" date="2014-04" db="EMBL/GenBank/DDBJ databases">
        <authorList>
            <consortium name="DOE Joint Genome Institute"/>
            <person name="Kuo A."/>
            <person name="Kohler A."/>
            <person name="Costa M.D."/>
            <person name="Nagy L.G."/>
            <person name="Floudas D."/>
            <person name="Copeland A."/>
            <person name="Barry K.W."/>
            <person name="Cichocki N."/>
            <person name="Veneault-Fourrey C."/>
            <person name="LaButti K."/>
            <person name="Lindquist E.A."/>
            <person name="Lipzen A."/>
            <person name="Lundell T."/>
            <person name="Morin E."/>
            <person name="Murat C."/>
            <person name="Sun H."/>
            <person name="Tunlid A."/>
            <person name="Henrissat B."/>
            <person name="Grigoriev I.V."/>
            <person name="Hibbett D.S."/>
            <person name="Martin F."/>
            <person name="Nordberg H.P."/>
            <person name="Cantor M.N."/>
            <person name="Hua S.X."/>
        </authorList>
    </citation>
    <scope>NUCLEOTIDE SEQUENCE [LARGE SCALE GENOMIC DNA]</scope>
    <source>
        <strain evidence="2 3">441</strain>
    </source>
</reference>
<dbReference type="HOGENOM" id="CLU_1396862_0_0_1"/>
<evidence type="ECO:0000313" key="2">
    <source>
        <dbReference type="EMBL" id="KIK22031.1"/>
    </source>
</evidence>
<dbReference type="AlphaFoldDB" id="A0A0C9YZ75"/>
<dbReference type="EMBL" id="KN833744">
    <property type="protein sequence ID" value="KIK22031.1"/>
    <property type="molecule type" value="Genomic_DNA"/>
</dbReference>
<evidence type="ECO:0000313" key="3">
    <source>
        <dbReference type="Proteomes" id="UP000054018"/>
    </source>
</evidence>
<sequence>MHTGFRPSPSFLSPTRYTSYCLIFLGVFFLCCRDTRLSYHLLPCNRITRDPMTLPPIGQIQRLMADHDYLTWLSGYHFACYGVWWRNDQNLMRASMFFWQYHPVQYSRGSSRAQSKHLSPFDRDWFAHERMVPKPARFAGHMQDSLSRPMTFRGPLSYHITKVYQNLVAATPMSMMCACVRLVGPALVIVNSPTI</sequence>
<accession>A0A0C9YZ75</accession>
<evidence type="ECO:0000256" key="1">
    <source>
        <dbReference type="SAM" id="Phobius"/>
    </source>
</evidence>
<protein>
    <submittedName>
        <fullName evidence="2">Uncharacterized protein</fullName>
    </submittedName>
</protein>
<dbReference type="Proteomes" id="UP000054018">
    <property type="component" value="Unassembled WGS sequence"/>
</dbReference>
<proteinExistence type="predicted"/>